<dbReference type="InterPro" id="IPR006016">
    <property type="entry name" value="UspA"/>
</dbReference>
<dbReference type="Pfam" id="PF00582">
    <property type="entry name" value="Usp"/>
    <property type="match status" value="2"/>
</dbReference>
<dbReference type="PANTHER" id="PTHR46268">
    <property type="entry name" value="STRESS RESPONSE PROTEIN NHAX"/>
    <property type="match status" value="1"/>
</dbReference>
<gene>
    <name evidence="3" type="ORF">PEDI_16210</name>
</gene>
<dbReference type="PANTHER" id="PTHR46268:SF6">
    <property type="entry name" value="UNIVERSAL STRESS PROTEIN UP12"/>
    <property type="match status" value="1"/>
</dbReference>
<dbReference type="EMBL" id="BQKE01000001">
    <property type="protein sequence ID" value="GJM61069.1"/>
    <property type="molecule type" value="Genomic_DNA"/>
</dbReference>
<dbReference type="SUPFAM" id="SSF52402">
    <property type="entry name" value="Adenine nucleotide alpha hydrolases-like"/>
    <property type="match status" value="2"/>
</dbReference>
<evidence type="ECO:0000313" key="3">
    <source>
        <dbReference type="EMBL" id="GJM61069.1"/>
    </source>
</evidence>
<comment type="similarity">
    <text evidence="1">Belongs to the universal stress protein A family.</text>
</comment>
<evidence type="ECO:0000256" key="1">
    <source>
        <dbReference type="ARBA" id="ARBA00008791"/>
    </source>
</evidence>
<dbReference type="AlphaFoldDB" id="A0AAN4VXI3"/>
<organism evidence="3 4">
    <name type="scientific">Persicobacter diffluens</name>
    <dbReference type="NCBI Taxonomy" id="981"/>
    <lineage>
        <taxon>Bacteria</taxon>
        <taxon>Pseudomonadati</taxon>
        <taxon>Bacteroidota</taxon>
        <taxon>Cytophagia</taxon>
        <taxon>Cytophagales</taxon>
        <taxon>Persicobacteraceae</taxon>
        <taxon>Persicobacter</taxon>
    </lineage>
</organism>
<evidence type="ECO:0000259" key="2">
    <source>
        <dbReference type="Pfam" id="PF00582"/>
    </source>
</evidence>
<sequence length="338" mass="38921">MYYKIKRILVPLDFSAQDDRILQFLSMICRIVDVKEIYFLHIIPKEDWTSAYKNKADRNLEEILMDSIEQSVERYFKDQQSRIHFRIKKGNKAETIVQYAKTKMVDLIAIGKKERQNTPMMEEEEDKPKVFPEFAQEIELLPSGIRGSMDTSGYLVRKVANMAPCSMLIIPETLPEKIDHVIVPVDFTDASRLALEKAYEIAFQSANKPIIDCVHVFSAPIGNYSVGIPYDEWVETIRKNRKKEFEQFLKKSRIPERDAVQCKFLLDNEGNPAEIISDYAQKIKASAICIGTEGKSFLASLILGDVAERLINYPFSKPLFIIKDKTKNMGFFDALLKL</sequence>
<dbReference type="Gene3D" id="3.40.50.620">
    <property type="entry name" value="HUPs"/>
    <property type="match status" value="2"/>
</dbReference>
<protein>
    <recommendedName>
        <fullName evidence="2">UspA domain-containing protein</fullName>
    </recommendedName>
</protein>
<accession>A0AAN4VXI3</accession>
<feature type="domain" description="UspA" evidence="2">
    <location>
        <begin position="5"/>
        <end position="116"/>
    </location>
</feature>
<dbReference type="Proteomes" id="UP001310022">
    <property type="component" value="Unassembled WGS sequence"/>
</dbReference>
<dbReference type="InterPro" id="IPR014729">
    <property type="entry name" value="Rossmann-like_a/b/a_fold"/>
</dbReference>
<reference evidence="3 4" key="1">
    <citation type="submission" date="2021-12" db="EMBL/GenBank/DDBJ databases">
        <title>Genome sequencing of bacteria with rrn-lacking chromosome and rrn-plasmid.</title>
        <authorList>
            <person name="Anda M."/>
            <person name="Iwasaki W."/>
        </authorList>
    </citation>
    <scope>NUCLEOTIDE SEQUENCE [LARGE SCALE GENOMIC DNA]</scope>
    <source>
        <strain evidence="3 4">NBRC 15940</strain>
    </source>
</reference>
<dbReference type="CDD" id="cd00293">
    <property type="entry name" value="USP-like"/>
    <property type="match status" value="2"/>
</dbReference>
<comment type="caution">
    <text evidence="3">The sequence shown here is derived from an EMBL/GenBank/DDBJ whole genome shotgun (WGS) entry which is preliminary data.</text>
</comment>
<evidence type="ECO:0000313" key="4">
    <source>
        <dbReference type="Proteomes" id="UP001310022"/>
    </source>
</evidence>
<feature type="domain" description="UspA" evidence="2">
    <location>
        <begin position="178"/>
        <end position="312"/>
    </location>
</feature>
<proteinExistence type="inferred from homology"/>
<name>A0AAN4VXI3_9BACT</name>
<dbReference type="RefSeq" id="WP_338236691.1">
    <property type="nucleotide sequence ID" value="NZ_BQKE01000001.1"/>
</dbReference>
<keyword evidence="4" id="KW-1185">Reference proteome</keyword>